<feature type="signal peptide" evidence="1">
    <location>
        <begin position="1"/>
        <end position="20"/>
    </location>
</feature>
<evidence type="ECO:0000313" key="2">
    <source>
        <dbReference type="EMBL" id="MBS9478641.1"/>
    </source>
</evidence>
<evidence type="ECO:0000313" key="3">
    <source>
        <dbReference type="Proteomes" id="UP001166585"/>
    </source>
</evidence>
<evidence type="ECO:0000256" key="1">
    <source>
        <dbReference type="SAM" id="SignalP"/>
    </source>
</evidence>
<gene>
    <name evidence="2" type="ORF">KIP89_16115</name>
</gene>
<feature type="chain" id="PRO_5047448281" evidence="1">
    <location>
        <begin position="21"/>
        <end position="111"/>
    </location>
</feature>
<dbReference type="Proteomes" id="UP001166585">
    <property type="component" value="Unassembled WGS sequence"/>
</dbReference>
<keyword evidence="3" id="KW-1185">Reference proteome</keyword>
<accession>A0ABS5RAH1</accession>
<comment type="caution">
    <text evidence="2">The sequence shown here is derived from an EMBL/GenBank/DDBJ whole genome shotgun (WGS) entry which is preliminary data.</text>
</comment>
<dbReference type="EMBL" id="JAHCQH010000020">
    <property type="protein sequence ID" value="MBS9478641.1"/>
    <property type="molecule type" value="Genomic_DNA"/>
</dbReference>
<protein>
    <submittedName>
        <fullName evidence="2">Uncharacterized protein</fullName>
    </submittedName>
</protein>
<organism evidence="2 3">
    <name type="scientific">Ancylobacter radicis</name>
    <dbReference type="NCBI Taxonomy" id="2836179"/>
    <lineage>
        <taxon>Bacteria</taxon>
        <taxon>Pseudomonadati</taxon>
        <taxon>Pseudomonadota</taxon>
        <taxon>Alphaproteobacteria</taxon>
        <taxon>Hyphomicrobiales</taxon>
        <taxon>Xanthobacteraceae</taxon>
        <taxon>Ancylobacter</taxon>
    </lineage>
</organism>
<dbReference type="RefSeq" id="WP_213756588.1">
    <property type="nucleotide sequence ID" value="NZ_JAHCQH010000020.1"/>
</dbReference>
<proteinExistence type="predicted"/>
<keyword evidence="1" id="KW-0732">Signal</keyword>
<reference evidence="2" key="1">
    <citation type="submission" date="2021-05" db="EMBL/GenBank/DDBJ databases">
        <authorList>
            <person name="Sun Q."/>
            <person name="Inoue M."/>
        </authorList>
    </citation>
    <scope>NUCLEOTIDE SEQUENCE</scope>
    <source>
        <strain evidence="2">VKM B-3255</strain>
    </source>
</reference>
<sequence length="111" mass="12173">MYKWLGALGCAALTAATALAAISGAQAQPRTPGQALQQMVDRTCVVEIRSGSNGERLQLQNICFNPRAVRIAWADGRLVDYCLNSAGDVRYVVKLSDNYRLTREQDILLCQ</sequence>
<name>A0ABS5RAH1_9HYPH</name>